<protein>
    <recommendedName>
        <fullName evidence="3">N-acetyltransferase domain-containing protein</fullName>
    </recommendedName>
</protein>
<dbReference type="InterPro" id="IPR000182">
    <property type="entry name" value="GNAT_dom"/>
</dbReference>
<dbReference type="GO" id="GO:0016747">
    <property type="term" value="F:acyltransferase activity, transferring groups other than amino-acyl groups"/>
    <property type="evidence" value="ECO:0007669"/>
    <property type="project" value="InterPro"/>
</dbReference>
<dbReference type="RefSeq" id="WP_218094395.1">
    <property type="nucleotide sequence ID" value="NZ_CAJVAS010000027.1"/>
</dbReference>
<accession>A0A916NYE7</accession>
<comment type="caution">
    <text evidence="4">The sequence shown here is derived from an EMBL/GenBank/DDBJ whole genome shotgun (WGS) entry which is preliminary data.</text>
</comment>
<keyword evidence="5" id="KW-1185">Reference proteome</keyword>
<evidence type="ECO:0000259" key="3">
    <source>
        <dbReference type="PROSITE" id="PS51186"/>
    </source>
</evidence>
<reference evidence="4" key="1">
    <citation type="submission" date="2021-06" db="EMBL/GenBank/DDBJ databases">
        <authorList>
            <person name="Criscuolo A."/>
        </authorList>
    </citation>
    <scope>NUCLEOTIDE SEQUENCE</scope>
    <source>
        <strain evidence="4">CIP111600</strain>
    </source>
</reference>
<dbReference type="InterPro" id="IPR050680">
    <property type="entry name" value="YpeA/RimI_acetyltransf"/>
</dbReference>
<keyword evidence="1" id="KW-0808">Transferase</keyword>
<feature type="domain" description="N-acetyltransferase" evidence="3">
    <location>
        <begin position="1"/>
        <end position="165"/>
    </location>
</feature>
<evidence type="ECO:0000256" key="2">
    <source>
        <dbReference type="ARBA" id="ARBA00023315"/>
    </source>
</evidence>
<organism evidence="4 5">
    <name type="scientific">Paenibacillus solanacearum</name>
    <dbReference type="NCBI Taxonomy" id="2048548"/>
    <lineage>
        <taxon>Bacteria</taxon>
        <taxon>Bacillati</taxon>
        <taxon>Bacillota</taxon>
        <taxon>Bacilli</taxon>
        <taxon>Bacillales</taxon>
        <taxon>Paenibacillaceae</taxon>
        <taxon>Paenibacillus</taxon>
    </lineage>
</organism>
<keyword evidence="2" id="KW-0012">Acyltransferase</keyword>
<evidence type="ECO:0000313" key="4">
    <source>
        <dbReference type="EMBL" id="CAG7644359.1"/>
    </source>
</evidence>
<proteinExistence type="predicted"/>
<dbReference type="PANTHER" id="PTHR43420">
    <property type="entry name" value="ACETYLTRANSFERASE"/>
    <property type="match status" value="1"/>
</dbReference>
<sequence length="165" mass="18502">MIDVFTLADKKSVMALYRSVSGELQRQGIRQWDWLYPNGFVIGADLRRGSLFGVKASGLAIAAVALDDRQSAKYAPLPWSDRHGSAACIHRLAVHPQHQGNGLGKRLLHFAEDTAQERGYSSIRLDVYAGNPGAVRMYQRAGYREIGEIRFPLRPLPYLCYEKLL</sequence>
<dbReference type="CDD" id="cd04301">
    <property type="entry name" value="NAT_SF"/>
    <property type="match status" value="1"/>
</dbReference>
<dbReference type="AlphaFoldDB" id="A0A916NYE7"/>
<dbReference type="Proteomes" id="UP000693672">
    <property type="component" value="Unassembled WGS sequence"/>
</dbReference>
<evidence type="ECO:0000313" key="5">
    <source>
        <dbReference type="Proteomes" id="UP000693672"/>
    </source>
</evidence>
<dbReference type="Pfam" id="PF00583">
    <property type="entry name" value="Acetyltransf_1"/>
    <property type="match status" value="1"/>
</dbReference>
<evidence type="ECO:0000256" key="1">
    <source>
        <dbReference type="ARBA" id="ARBA00022679"/>
    </source>
</evidence>
<name>A0A916NYE7_9BACL</name>
<dbReference type="PROSITE" id="PS51186">
    <property type="entry name" value="GNAT"/>
    <property type="match status" value="1"/>
</dbReference>
<gene>
    <name evidence="4" type="ORF">PAESOLCIP111_04677</name>
</gene>
<dbReference type="EMBL" id="CAJVAS010000027">
    <property type="protein sequence ID" value="CAG7644359.1"/>
    <property type="molecule type" value="Genomic_DNA"/>
</dbReference>